<dbReference type="InterPro" id="IPR006015">
    <property type="entry name" value="Universal_stress_UspA"/>
</dbReference>
<dbReference type="SUPFAM" id="SSF52402">
    <property type="entry name" value="Adenine nucleotide alpha hydrolases-like"/>
    <property type="match status" value="1"/>
</dbReference>
<dbReference type="Proteomes" id="UP000830835">
    <property type="component" value="Unassembled WGS sequence"/>
</dbReference>
<evidence type="ECO:0000256" key="1">
    <source>
        <dbReference type="ARBA" id="ARBA00008791"/>
    </source>
</evidence>
<dbReference type="InterPro" id="IPR006016">
    <property type="entry name" value="UspA"/>
</dbReference>
<comment type="caution">
    <text evidence="3">The sequence shown here is derived from an EMBL/GenBank/DDBJ whole genome shotgun (WGS) entry which is preliminary data.</text>
</comment>
<reference evidence="3" key="1">
    <citation type="submission" date="2021-02" db="EMBL/GenBank/DDBJ databases">
        <title>The CRISPR/cas machinery reduction and long-range gene transfer in the hot spring cyanobacterium Synechococcus.</title>
        <authorList>
            <person name="Dvorak P."/>
            <person name="Jahodarova E."/>
            <person name="Hasler P."/>
            <person name="Poulickova A."/>
        </authorList>
    </citation>
    <scope>NUCLEOTIDE SEQUENCE</scope>
    <source>
        <strain evidence="3">Rupite</strain>
    </source>
</reference>
<dbReference type="RefSeq" id="WP_244353146.1">
    <property type="nucleotide sequence ID" value="NZ_JAFIRA010000071.1"/>
</dbReference>
<dbReference type="Gene3D" id="3.40.50.620">
    <property type="entry name" value="HUPs"/>
    <property type="match status" value="1"/>
</dbReference>
<evidence type="ECO:0000259" key="2">
    <source>
        <dbReference type="Pfam" id="PF00582"/>
    </source>
</evidence>
<dbReference type="PRINTS" id="PR01438">
    <property type="entry name" value="UNVRSLSTRESS"/>
</dbReference>
<sequence>MFDKLLFPIDNSRETSHALPLVADMAQRYQSQVYLLSVLDDAELSPEQVQQARQNIQTLLKQTESGLHQIGLSNVKSEYREGKVPFVICDVADELEIDLIIMGCRGLSLSGEGRDDSVSNRVINLSPCPVLVVP</sequence>
<organism evidence="3 4">
    <name type="scientific">Thermostichus vulcanus str. 'Rupite'</name>
    <dbReference type="NCBI Taxonomy" id="2813851"/>
    <lineage>
        <taxon>Bacteria</taxon>
        <taxon>Bacillati</taxon>
        <taxon>Cyanobacteriota</taxon>
        <taxon>Cyanophyceae</taxon>
        <taxon>Thermostichales</taxon>
        <taxon>Thermostichaceae</taxon>
        <taxon>Thermostichus</taxon>
    </lineage>
</organism>
<keyword evidence="4" id="KW-1185">Reference proteome</keyword>
<protein>
    <submittedName>
        <fullName evidence="3">Universal stress protein</fullName>
    </submittedName>
</protein>
<name>A0ABT0CFF1_THEVL</name>
<dbReference type="CDD" id="cd00293">
    <property type="entry name" value="USP-like"/>
    <property type="match status" value="1"/>
</dbReference>
<proteinExistence type="inferred from homology"/>
<accession>A0ABT0CFF1</accession>
<dbReference type="EMBL" id="JAFIRA010000071">
    <property type="protein sequence ID" value="MCJ2544503.1"/>
    <property type="molecule type" value="Genomic_DNA"/>
</dbReference>
<gene>
    <name evidence="3" type="ORF">JX360_16590</name>
</gene>
<evidence type="ECO:0000313" key="4">
    <source>
        <dbReference type="Proteomes" id="UP000830835"/>
    </source>
</evidence>
<dbReference type="PANTHER" id="PTHR46268">
    <property type="entry name" value="STRESS RESPONSE PROTEIN NHAX"/>
    <property type="match status" value="1"/>
</dbReference>
<comment type="similarity">
    <text evidence="1">Belongs to the universal stress protein A family.</text>
</comment>
<feature type="domain" description="UspA" evidence="2">
    <location>
        <begin position="1"/>
        <end position="134"/>
    </location>
</feature>
<evidence type="ECO:0000313" key="3">
    <source>
        <dbReference type="EMBL" id="MCJ2544503.1"/>
    </source>
</evidence>
<dbReference type="InterPro" id="IPR014729">
    <property type="entry name" value="Rossmann-like_a/b/a_fold"/>
</dbReference>
<dbReference type="Pfam" id="PF00582">
    <property type="entry name" value="Usp"/>
    <property type="match status" value="1"/>
</dbReference>
<dbReference type="PANTHER" id="PTHR46268:SF6">
    <property type="entry name" value="UNIVERSAL STRESS PROTEIN UP12"/>
    <property type="match status" value="1"/>
</dbReference>